<name>A0A3N7HGL3_9BURK</name>
<dbReference type="InterPro" id="IPR009081">
    <property type="entry name" value="PP-bd_ACP"/>
</dbReference>
<dbReference type="Gene3D" id="3.30.559.10">
    <property type="entry name" value="Chloramphenicol acetyltransferase-like domain"/>
    <property type="match status" value="1"/>
</dbReference>
<dbReference type="OrthoDB" id="6297021at2"/>
<evidence type="ECO:0000256" key="4">
    <source>
        <dbReference type="SAM" id="MobiDB-lite"/>
    </source>
</evidence>
<dbReference type="InterPro" id="IPR001242">
    <property type="entry name" value="Condensation_dom"/>
</dbReference>
<dbReference type="FunFam" id="3.40.50.980:FF:000001">
    <property type="entry name" value="Non-ribosomal peptide synthetase"/>
    <property type="match status" value="1"/>
</dbReference>
<dbReference type="PANTHER" id="PTHR45527">
    <property type="entry name" value="NONRIBOSOMAL PEPTIDE SYNTHETASE"/>
    <property type="match status" value="1"/>
</dbReference>
<evidence type="ECO:0000256" key="1">
    <source>
        <dbReference type="ARBA" id="ARBA00001957"/>
    </source>
</evidence>
<dbReference type="InterPro" id="IPR020845">
    <property type="entry name" value="AMP-binding_CS"/>
</dbReference>
<dbReference type="GO" id="GO:0031177">
    <property type="term" value="F:phosphopantetheine binding"/>
    <property type="evidence" value="ECO:0007669"/>
    <property type="project" value="TreeGrafter"/>
</dbReference>
<dbReference type="Pfam" id="PF00501">
    <property type="entry name" value="AMP-binding"/>
    <property type="match status" value="1"/>
</dbReference>
<dbReference type="GO" id="GO:0003824">
    <property type="term" value="F:catalytic activity"/>
    <property type="evidence" value="ECO:0007669"/>
    <property type="project" value="InterPro"/>
</dbReference>
<dbReference type="SUPFAM" id="SSF52777">
    <property type="entry name" value="CoA-dependent acyltransferases"/>
    <property type="match status" value="2"/>
</dbReference>
<dbReference type="InterPro" id="IPR000873">
    <property type="entry name" value="AMP-dep_synth/lig_dom"/>
</dbReference>
<dbReference type="PROSITE" id="PS50075">
    <property type="entry name" value="CARRIER"/>
    <property type="match status" value="1"/>
</dbReference>
<evidence type="ECO:0000256" key="3">
    <source>
        <dbReference type="ARBA" id="ARBA00022553"/>
    </source>
</evidence>
<evidence type="ECO:0000259" key="5">
    <source>
        <dbReference type="PROSITE" id="PS50075"/>
    </source>
</evidence>
<keyword evidence="2" id="KW-0596">Phosphopantetheine</keyword>
<dbReference type="Gene3D" id="1.10.1200.10">
    <property type="entry name" value="ACP-like"/>
    <property type="match status" value="1"/>
</dbReference>
<dbReference type="Gene3D" id="3.30.300.30">
    <property type="match status" value="1"/>
</dbReference>
<feature type="non-terminal residue" evidence="6">
    <location>
        <position position="839"/>
    </location>
</feature>
<keyword evidence="3" id="KW-0597">Phosphoprotein</keyword>
<dbReference type="InterPro" id="IPR020459">
    <property type="entry name" value="AMP-binding"/>
</dbReference>
<accession>A0A3N7HGL3</accession>
<dbReference type="InterPro" id="IPR036736">
    <property type="entry name" value="ACP-like_sf"/>
</dbReference>
<sequence>EHLSGQLPEFMVPTAFVHLEQLPLTPNGKLDRKALPQPEDPSGIGSGYEAPLGEVEQTLAAIWAEVLQVQQVGRHDDFFELGGHSLLAVSVMERMRQAGLAADVRKLFTTPTIAALAASLQDHQDSGLVQVPPNGIPAGCESITPEMLPLVRLTQAHIERIVQAVPGGAANVQDIYPLAPLQEGILFHHMIARRGDAYLMPALFGFDSRERLHDYLRALQAVVERNDVLRTAVLWEDLPEPVQVVWRRAELMVEEVTIEEGDVATQLRERFDPKQHRLALDRAPMMQVVVAQDKARGRWVMLLLMHHLAVDHTTLEVVRQEIEATMQGRALPAPQPYRNFVAQAKLGVTREDHEAFFREMLKDVEETTTPFGLLEVQGESGEVAQARRGLDASLSRRIRECARGLGVNVAAVCHLAWAQVLARVSGRDDVVFGTVLFGRMQGGAGADRAVGLFINTLPVRMRVGGTGVERSVRETHEMLARLMRHEHASLALAQRCSGVPAPAPLFSALFNYRHSAPPEASGGASSGIEFLGAQERTNYPLLISVDDLGVALAIDVQVQTPIEPQRVCAYMERALEQLVQALESAPQQALNTLDVMPSSEREQVLDGWNATQVPYPSGVCLHELFEAQVQRTPQAVALVHGQEQLSYGELNERANRLAHRLIDECGVGPGVLVGLCVERGTAMVAAMLAVLKAGGAYVPLDPAYPAQRLAWMLQDSAAAVVLTQSPLSERLAGEARQLVLLDQEDSTVRPGSNPASRATAQDLAYVIYTSGSTGQPKGVAIEHRNTVNFVQWAKTQFASQELQRTLLSTSLNFDLAVYECFVPLSVGACVQVVDNALAL</sequence>
<dbReference type="SUPFAM" id="SSF47336">
    <property type="entry name" value="ACP-like"/>
    <property type="match status" value="1"/>
</dbReference>
<feature type="non-terminal residue" evidence="6">
    <location>
        <position position="1"/>
    </location>
</feature>
<reference evidence="6 7" key="2">
    <citation type="submission" date="2018-12" db="EMBL/GenBank/DDBJ databases">
        <title>Rhizobacter gummiphilus sp. nov., a rubber-degrading bacterium isolated from the soil of a botanical garden in Japan.</title>
        <authorList>
            <person name="Shunsuke S.S."/>
        </authorList>
    </citation>
    <scope>NUCLEOTIDE SEQUENCE [LARGE SCALE GENOMIC DNA]</scope>
    <source>
        <strain evidence="6 7">S-16</strain>
    </source>
</reference>
<dbReference type="GO" id="GO:0043041">
    <property type="term" value="P:amino acid activation for nonribosomal peptide biosynthetic process"/>
    <property type="evidence" value="ECO:0007669"/>
    <property type="project" value="TreeGrafter"/>
</dbReference>
<dbReference type="CDD" id="cd19544">
    <property type="entry name" value="E-C_NRPS"/>
    <property type="match status" value="1"/>
</dbReference>
<dbReference type="Pfam" id="PF00550">
    <property type="entry name" value="PP-binding"/>
    <property type="match status" value="1"/>
</dbReference>
<comment type="cofactor">
    <cofactor evidence="1">
        <name>pantetheine 4'-phosphate</name>
        <dbReference type="ChEBI" id="CHEBI:47942"/>
    </cofactor>
</comment>
<dbReference type="Proteomes" id="UP000267464">
    <property type="component" value="Unassembled WGS sequence"/>
</dbReference>
<gene>
    <name evidence="6" type="ORF">DZC73_29405</name>
</gene>
<keyword evidence="7" id="KW-1185">Reference proteome</keyword>
<dbReference type="SUPFAM" id="SSF56801">
    <property type="entry name" value="Acetyl-CoA synthetase-like"/>
    <property type="match status" value="2"/>
</dbReference>
<evidence type="ECO:0000256" key="2">
    <source>
        <dbReference type="ARBA" id="ARBA00022450"/>
    </source>
</evidence>
<dbReference type="InterPro" id="IPR023213">
    <property type="entry name" value="CAT-like_dom_sf"/>
</dbReference>
<dbReference type="PRINTS" id="PR00154">
    <property type="entry name" value="AMPBINDING"/>
</dbReference>
<reference evidence="6 7" key="1">
    <citation type="submission" date="2018-08" db="EMBL/GenBank/DDBJ databases">
        <authorList>
            <person name="Khan S.A."/>
            <person name="Jeon C.O."/>
            <person name="Chun B.H."/>
            <person name="Jeong S.E."/>
        </authorList>
    </citation>
    <scope>NUCLEOTIDE SEQUENCE [LARGE SCALE GENOMIC DNA]</scope>
    <source>
        <strain evidence="6 7">S-16</strain>
    </source>
</reference>
<dbReference type="FunFam" id="1.10.1200.10:FF:000005">
    <property type="entry name" value="Nonribosomal peptide synthetase 1"/>
    <property type="match status" value="1"/>
</dbReference>
<comment type="caution">
    <text evidence="6">The sequence shown here is derived from an EMBL/GenBank/DDBJ whole genome shotgun (WGS) entry which is preliminary data.</text>
</comment>
<dbReference type="PANTHER" id="PTHR45527:SF1">
    <property type="entry name" value="FATTY ACID SYNTHASE"/>
    <property type="match status" value="1"/>
</dbReference>
<dbReference type="Pfam" id="PF00668">
    <property type="entry name" value="Condensation"/>
    <property type="match status" value="1"/>
</dbReference>
<dbReference type="PROSITE" id="PS00455">
    <property type="entry name" value="AMP_BINDING"/>
    <property type="match status" value="1"/>
</dbReference>
<feature type="domain" description="Carrier" evidence="5">
    <location>
        <begin position="50"/>
        <end position="124"/>
    </location>
</feature>
<dbReference type="Gene3D" id="3.30.559.30">
    <property type="entry name" value="Nonribosomal peptide synthetase, condensation domain"/>
    <property type="match status" value="1"/>
</dbReference>
<evidence type="ECO:0000313" key="6">
    <source>
        <dbReference type="EMBL" id="RQP21147.1"/>
    </source>
</evidence>
<dbReference type="RefSeq" id="WP_161974812.1">
    <property type="nucleotide sequence ID" value="NZ_QUSW01000022.1"/>
</dbReference>
<proteinExistence type="predicted"/>
<feature type="region of interest" description="Disordered" evidence="4">
    <location>
        <begin position="27"/>
        <end position="48"/>
    </location>
</feature>
<protein>
    <submittedName>
        <fullName evidence="6">Non-ribosomal peptide synthetase</fullName>
    </submittedName>
</protein>
<dbReference type="GO" id="GO:0044550">
    <property type="term" value="P:secondary metabolite biosynthetic process"/>
    <property type="evidence" value="ECO:0007669"/>
    <property type="project" value="TreeGrafter"/>
</dbReference>
<dbReference type="Gene3D" id="3.40.50.980">
    <property type="match status" value="2"/>
</dbReference>
<dbReference type="GO" id="GO:0005737">
    <property type="term" value="C:cytoplasm"/>
    <property type="evidence" value="ECO:0007669"/>
    <property type="project" value="TreeGrafter"/>
</dbReference>
<dbReference type="EMBL" id="QUSW01000022">
    <property type="protein sequence ID" value="RQP21147.1"/>
    <property type="molecule type" value="Genomic_DNA"/>
</dbReference>
<evidence type="ECO:0000313" key="7">
    <source>
        <dbReference type="Proteomes" id="UP000267464"/>
    </source>
</evidence>
<organism evidence="6 7">
    <name type="scientific">Piscinibacter terrae</name>
    <dbReference type="NCBI Taxonomy" id="2496871"/>
    <lineage>
        <taxon>Bacteria</taxon>
        <taxon>Pseudomonadati</taxon>
        <taxon>Pseudomonadota</taxon>
        <taxon>Betaproteobacteria</taxon>
        <taxon>Burkholderiales</taxon>
        <taxon>Sphaerotilaceae</taxon>
        <taxon>Piscinibacter</taxon>
    </lineage>
</organism>
<dbReference type="AlphaFoldDB" id="A0A3N7HGL3"/>
<dbReference type="InterPro" id="IPR045851">
    <property type="entry name" value="AMP-bd_C_sf"/>
</dbReference>